<dbReference type="EMBL" id="BK016080">
    <property type="protein sequence ID" value="DAF93143.1"/>
    <property type="molecule type" value="Genomic_DNA"/>
</dbReference>
<evidence type="ECO:0000313" key="1">
    <source>
        <dbReference type="EMBL" id="DAF93143.1"/>
    </source>
</evidence>
<proteinExistence type="predicted"/>
<name>A0A8S5UF81_9CAUD</name>
<organism evidence="1">
    <name type="scientific">Myoviridae sp. ctcyQ27</name>
    <dbReference type="NCBI Taxonomy" id="2825139"/>
    <lineage>
        <taxon>Viruses</taxon>
        <taxon>Duplodnaviria</taxon>
        <taxon>Heunggongvirae</taxon>
        <taxon>Uroviricota</taxon>
        <taxon>Caudoviricetes</taxon>
    </lineage>
</organism>
<reference evidence="1" key="1">
    <citation type="journal article" date="2021" name="Proc. Natl. Acad. Sci. U.S.A.">
        <title>A Catalog of Tens of Thousands of Viruses from Human Metagenomes Reveals Hidden Associations with Chronic Diseases.</title>
        <authorList>
            <person name="Tisza M.J."/>
            <person name="Buck C.B."/>
        </authorList>
    </citation>
    <scope>NUCLEOTIDE SEQUENCE</scope>
    <source>
        <strain evidence="1">CtcyQ27</strain>
    </source>
</reference>
<sequence length="90" mass="10793">MRKLDYLRNKLKTVKTVYDIDPKPFLKPNDYDIYLAPLIDINTHLNIGIVIQHYKIYDDGSGQGSYIDEAEKYLLDFPDRLKKDNPWFWR</sequence>
<protein>
    <submittedName>
        <fullName evidence="1">Uncharacterized protein</fullName>
    </submittedName>
</protein>
<accession>A0A8S5UF81</accession>